<keyword evidence="1" id="KW-0472">Membrane</keyword>
<dbReference type="Proteomes" id="UP000559027">
    <property type="component" value="Unassembled WGS sequence"/>
</dbReference>
<reference evidence="2 3" key="1">
    <citation type="journal article" date="2020" name="ISME J.">
        <title>Uncovering the hidden diversity of litter-decomposition mechanisms in mushroom-forming fungi.</title>
        <authorList>
            <person name="Floudas D."/>
            <person name="Bentzer J."/>
            <person name="Ahren D."/>
            <person name="Johansson T."/>
            <person name="Persson P."/>
            <person name="Tunlid A."/>
        </authorList>
    </citation>
    <scope>NUCLEOTIDE SEQUENCE [LARGE SCALE GENOMIC DNA]</scope>
    <source>
        <strain evidence="2 3">CBS 146.42</strain>
    </source>
</reference>
<dbReference type="OrthoDB" id="10558052at2759"/>
<feature type="transmembrane region" description="Helical" evidence="1">
    <location>
        <begin position="65"/>
        <end position="86"/>
    </location>
</feature>
<dbReference type="EMBL" id="JAACJO010000003">
    <property type="protein sequence ID" value="KAF5360867.1"/>
    <property type="molecule type" value="Genomic_DNA"/>
</dbReference>
<feature type="transmembrane region" description="Helical" evidence="1">
    <location>
        <begin position="12"/>
        <end position="30"/>
    </location>
</feature>
<accession>A0A8H5G9I3</accession>
<keyword evidence="3" id="KW-1185">Reference proteome</keyword>
<organism evidence="2 3">
    <name type="scientific">Leucocoprinus leucothites</name>
    <dbReference type="NCBI Taxonomy" id="201217"/>
    <lineage>
        <taxon>Eukaryota</taxon>
        <taxon>Fungi</taxon>
        <taxon>Dikarya</taxon>
        <taxon>Basidiomycota</taxon>
        <taxon>Agaricomycotina</taxon>
        <taxon>Agaricomycetes</taxon>
        <taxon>Agaricomycetidae</taxon>
        <taxon>Agaricales</taxon>
        <taxon>Agaricineae</taxon>
        <taxon>Agaricaceae</taxon>
        <taxon>Leucocoprinus</taxon>
    </lineage>
</organism>
<protein>
    <submittedName>
        <fullName evidence="2">Uncharacterized protein</fullName>
    </submittedName>
</protein>
<proteinExistence type="predicted"/>
<evidence type="ECO:0000313" key="2">
    <source>
        <dbReference type="EMBL" id="KAF5360867.1"/>
    </source>
</evidence>
<evidence type="ECO:0000256" key="1">
    <source>
        <dbReference type="SAM" id="Phobius"/>
    </source>
</evidence>
<keyword evidence="1" id="KW-1133">Transmembrane helix</keyword>
<gene>
    <name evidence="2" type="ORF">D9756_004942</name>
</gene>
<keyword evidence="1" id="KW-0812">Transmembrane</keyword>
<dbReference type="AlphaFoldDB" id="A0A8H5G9I3"/>
<name>A0A8H5G9I3_9AGAR</name>
<sequence length="179" mass="19212">MPSSPSGAADHLSMMLPCIIAFILYTTSPVTGRYVNRGLDTASPNNSSSSLSDPSDSPQGTTFPVIQLALVGPILALAVLLIWCFCRNPFRNRRVSSRPVTTTLPFRRERNQSRSTIASATTSVAFTEMTVVDHTLPATLFKGHKKVDKPGSEGDVSVPGHLPIYVDLPGVPPQAHARS</sequence>
<evidence type="ECO:0000313" key="3">
    <source>
        <dbReference type="Proteomes" id="UP000559027"/>
    </source>
</evidence>
<comment type="caution">
    <text evidence="2">The sequence shown here is derived from an EMBL/GenBank/DDBJ whole genome shotgun (WGS) entry which is preliminary data.</text>
</comment>